<feature type="binding site" evidence="4">
    <location>
        <position position="105"/>
    </location>
    <ligand>
        <name>Zn(2+)</name>
        <dbReference type="ChEBI" id="CHEBI:29105"/>
    </ligand>
</feature>
<organism evidence="6 7">
    <name type="scientific">Ceratobasidium theobromae</name>
    <dbReference type="NCBI Taxonomy" id="1582974"/>
    <lineage>
        <taxon>Eukaryota</taxon>
        <taxon>Fungi</taxon>
        <taxon>Dikarya</taxon>
        <taxon>Basidiomycota</taxon>
        <taxon>Agaricomycotina</taxon>
        <taxon>Agaricomycetes</taxon>
        <taxon>Cantharellales</taxon>
        <taxon>Ceratobasidiaceae</taxon>
        <taxon>Ceratobasidium</taxon>
    </lineage>
</organism>
<proteinExistence type="predicted"/>
<keyword evidence="7" id="KW-1185">Reference proteome</keyword>
<keyword evidence="3" id="KW-0496">Mitochondrion</keyword>
<dbReference type="OrthoDB" id="3136122at2759"/>
<dbReference type="GO" id="GO:0005739">
    <property type="term" value="C:mitochondrion"/>
    <property type="evidence" value="ECO:0007669"/>
    <property type="project" value="UniProtKB-SubCell"/>
</dbReference>
<comment type="subcellular location">
    <subcellularLocation>
        <location evidence="1">Mitochondrion</location>
    </subcellularLocation>
</comment>
<dbReference type="GO" id="GO:0046872">
    <property type="term" value="F:metal ion binding"/>
    <property type="evidence" value="ECO:0007669"/>
    <property type="project" value="UniProtKB-KW"/>
</dbReference>
<feature type="active site" description="Proton acceptor" evidence="4">
    <location>
        <position position="60"/>
    </location>
</feature>
<feature type="binding site" evidence="4">
    <location>
        <position position="69"/>
    </location>
    <ligand>
        <name>Zn(2+)</name>
        <dbReference type="ChEBI" id="CHEBI:29105"/>
    </ligand>
</feature>
<evidence type="ECO:0000259" key="5">
    <source>
        <dbReference type="PROSITE" id="PS50305"/>
    </source>
</evidence>
<name>A0A5N5Q7M1_9AGAM</name>
<evidence type="ECO:0000256" key="1">
    <source>
        <dbReference type="ARBA" id="ARBA00004173"/>
    </source>
</evidence>
<gene>
    <name evidence="6" type="ORF">CTheo_8880</name>
</gene>
<keyword evidence="4" id="KW-0862">Zinc</keyword>
<dbReference type="EMBL" id="SSOP01000869">
    <property type="protein sequence ID" value="KAB5587679.1"/>
    <property type="molecule type" value="Genomic_DNA"/>
</dbReference>
<evidence type="ECO:0000256" key="2">
    <source>
        <dbReference type="ARBA" id="ARBA00023027"/>
    </source>
</evidence>
<dbReference type="PROSITE" id="PS50305">
    <property type="entry name" value="SIRTUIN"/>
    <property type="match status" value="1"/>
</dbReference>
<feature type="binding site" evidence="4">
    <location>
        <position position="108"/>
    </location>
    <ligand>
        <name>Zn(2+)</name>
        <dbReference type="ChEBI" id="CHEBI:29105"/>
    </ligand>
</feature>
<reference evidence="6 7" key="1">
    <citation type="journal article" date="2019" name="Fungal Biol. Biotechnol.">
        <title>Draft genome sequence of fastidious pathogen Ceratobasidium theobromae, which causes vascular-streak dieback in Theobroma cacao.</title>
        <authorList>
            <person name="Ali S.S."/>
            <person name="Asman A."/>
            <person name="Shao J."/>
            <person name="Firmansyah A.P."/>
            <person name="Susilo A.W."/>
            <person name="Rosmana A."/>
            <person name="McMahon P."/>
            <person name="Junaid M."/>
            <person name="Guest D."/>
            <person name="Kheng T.Y."/>
            <person name="Meinhardt L.W."/>
            <person name="Bailey B.A."/>
        </authorList>
    </citation>
    <scope>NUCLEOTIDE SEQUENCE [LARGE SCALE GENOMIC DNA]</scope>
    <source>
        <strain evidence="6 7">CT2</strain>
    </source>
</reference>
<feature type="domain" description="Deacetylase sirtuin-type" evidence="5">
    <location>
        <begin position="1"/>
        <end position="240"/>
    </location>
</feature>
<keyword evidence="2" id="KW-0520">NAD</keyword>
<dbReference type="AlphaFoldDB" id="A0A5N5Q7M1"/>
<evidence type="ECO:0000256" key="4">
    <source>
        <dbReference type="PROSITE-ProRule" id="PRU00236"/>
    </source>
</evidence>
<evidence type="ECO:0000313" key="7">
    <source>
        <dbReference type="Proteomes" id="UP000383932"/>
    </source>
</evidence>
<accession>A0A5N5Q7M1</accession>
<comment type="caution">
    <text evidence="6">The sequence shown here is derived from an EMBL/GenBank/DDBJ whole genome shotgun (WGS) entry which is preliminary data.</text>
</comment>
<evidence type="ECO:0000256" key="3">
    <source>
        <dbReference type="ARBA" id="ARBA00023128"/>
    </source>
</evidence>
<dbReference type="Gene3D" id="3.40.50.1220">
    <property type="entry name" value="TPP-binding domain"/>
    <property type="match status" value="1"/>
</dbReference>
<sequence length="679" mass="75762">MNRTMTARRVAARAAPVGSFQRYLESMCQRDRLVACLTTSFDGLEACGNAELEAKTIMLHGDNRLVRCCWSTCEGKSEEETASLDDQFLCSTLQDGVADTTGLVCGECRKKYVRTAIAKRKSSEKALLLRPAVQLELVGEMIAGETRSKMLGFAQKSQLLLIVGQTLKSQSLLDLTRDLADAIHARSGAVIYVAQEPLRGRNSFSHIDAQLQLDSAGLVTRVTEAMNNFVPLPVEEIGILNNELPPTAQEEDPHYPGEVCEHCLCGVPEYLIKCVVCMSCFCFRRINYDESSSAPLDDAGSVRPIDEPGEDDPFPFEDACVILNHYSADGYRPPLEQAKADFKCLDCWDRSVKGLYPHFVKPVPRLRQEGEAQSWPRMAVLLYYIEQFWPIATHLTNLITARWAIKGWACQVQPVKLETLHEKKPVFMNMTWEEGSYSVFVVYLTHGLSDEQGYQLTEATALQPVEFLNQTLAVPSEILRKARNTQGFLLSCGHPLRHSGFVASLQQWFEKGPFDTLLGAMNTRLSVAYMLNLIARLSTCMVERGPNVTETMFQMWLTDSVAASHTDVLCFARGREPTLWLYAPFQSRPLGKPLPSIMSTCSCPDMPTDRHQALRRLNSRKAWEVDHNGADGVALRDVVVKATCTVCRQMWPLPSEHLAGTLRKYGGTFAAVVPYLAPS</sequence>
<protein>
    <submittedName>
        <fullName evidence="6">Hydrocephalus-inducing protein</fullName>
    </submittedName>
</protein>
<feature type="binding site" evidence="4">
    <location>
        <position position="73"/>
    </location>
    <ligand>
        <name>Zn(2+)</name>
        <dbReference type="ChEBI" id="CHEBI:29105"/>
    </ligand>
</feature>
<dbReference type="Proteomes" id="UP000383932">
    <property type="component" value="Unassembled WGS sequence"/>
</dbReference>
<keyword evidence="4" id="KW-0479">Metal-binding</keyword>
<dbReference type="SUPFAM" id="SSF52467">
    <property type="entry name" value="DHS-like NAD/FAD-binding domain"/>
    <property type="match status" value="1"/>
</dbReference>
<dbReference type="InterPro" id="IPR026590">
    <property type="entry name" value="Ssirtuin_cat_dom"/>
</dbReference>
<dbReference type="InterPro" id="IPR029035">
    <property type="entry name" value="DHS-like_NAD/FAD-binding_dom"/>
</dbReference>
<evidence type="ECO:0000313" key="6">
    <source>
        <dbReference type="EMBL" id="KAB5587679.1"/>
    </source>
</evidence>